<proteinExistence type="predicted"/>
<evidence type="ECO:0000256" key="1">
    <source>
        <dbReference type="SAM" id="SignalP"/>
    </source>
</evidence>
<feature type="signal peptide" evidence="1">
    <location>
        <begin position="1"/>
        <end position="22"/>
    </location>
</feature>
<evidence type="ECO:0000313" key="2">
    <source>
        <dbReference type="EMBL" id="MCJ8211950.1"/>
    </source>
</evidence>
<evidence type="ECO:0000313" key="3">
    <source>
        <dbReference type="Proteomes" id="UP001139450"/>
    </source>
</evidence>
<keyword evidence="1" id="KW-0732">Signal</keyword>
<gene>
    <name evidence="2" type="ORF">MUY27_19685</name>
</gene>
<protein>
    <recommendedName>
        <fullName evidence="4">Outer membrane protein beta-barrel domain-containing protein</fullName>
    </recommendedName>
</protein>
<feature type="chain" id="PRO_5040801290" description="Outer membrane protein beta-barrel domain-containing protein" evidence="1">
    <location>
        <begin position="23"/>
        <end position="256"/>
    </location>
</feature>
<reference evidence="2" key="1">
    <citation type="submission" date="2022-04" db="EMBL/GenBank/DDBJ databases">
        <title>Mucilaginibacter sp. RS28 isolated from freshwater.</title>
        <authorList>
            <person name="Ko S.-R."/>
        </authorList>
    </citation>
    <scope>NUCLEOTIDE SEQUENCE</scope>
    <source>
        <strain evidence="2">RS28</strain>
    </source>
</reference>
<accession>A0A9X2BBQ4</accession>
<dbReference type="RefSeq" id="WP_245133054.1">
    <property type="nucleotide sequence ID" value="NZ_JALJEJ010000015.1"/>
</dbReference>
<dbReference type="AlphaFoldDB" id="A0A9X2BBQ4"/>
<sequence>MKSTAIYLFALLTLLCSCKSEYLTNAMFQNDVQYMAKAHSTDSVKTHTYASGVLAIHSGDQFGNAYGTAGMLNVYQSHTLAEPNLNVAYGVFGYAGNYSRTSDNNNSKSTADFSKGFSGIGGNFSISGYIPGKKADWRVLGVDVMYSKEFGDYAAFRKQGINNDDYTFYPSSRLFTWGLFSEVLIKNSDDVSLGFKLGLYNSPNQPHRVEGLPINNVNLNAVVGYRHLMFISSLKLIPTDVFLFPSGFQIGAAYRF</sequence>
<name>A0A9X2BBQ4_9SPHI</name>
<dbReference type="PROSITE" id="PS51257">
    <property type="entry name" value="PROKAR_LIPOPROTEIN"/>
    <property type="match status" value="1"/>
</dbReference>
<organism evidence="2 3">
    <name type="scientific">Mucilaginibacter straminoryzae</name>
    <dbReference type="NCBI Taxonomy" id="2932774"/>
    <lineage>
        <taxon>Bacteria</taxon>
        <taxon>Pseudomonadati</taxon>
        <taxon>Bacteroidota</taxon>
        <taxon>Sphingobacteriia</taxon>
        <taxon>Sphingobacteriales</taxon>
        <taxon>Sphingobacteriaceae</taxon>
        <taxon>Mucilaginibacter</taxon>
    </lineage>
</organism>
<keyword evidence="3" id="KW-1185">Reference proteome</keyword>
<comment type="caution">
    <text evidence="2">The sequence shown here is derived from an EMBL/GenBank/DDBJ whole genome shotgun (WGS) entry which is preliminary data.</text>
</comment>
<dbReference type="EMBL" id="JALJEJ010000015">
    <property type="protein sequence ID" value="MCJ8211950.1"/>
    <property type="molecule type" value="Genomic_DNA"/>
</dbReference>
<evidence type="ECO:0008006" key="4">
    <source>
        <dbReference type="Google" id="ProtNLM"/>
    </source>
</evidence>
<dbReference type="Proteomes" id="UP001139450">
    <property type="component" value="Unassembled WGS sequence"/>
</dbReference>